<feature type="compositionally biased region" description="Polar residues" evidence="1">
    <location>
        <begin position="34"/>
        <end position="51"/>
    </location>
</feature>
<feature type="region of interest" description="Disordered" evidence="1">
    <location>
        <begin position="34"/>
        <end position="54"/>
    </location>
</feature>
<sequence>MSSPENNCATSQVLGSIKTVSVWDQNGRIVSFQEIPSTSHNRTQVQTSSVGQALREPHSVPAKCYDRQTNSSQALPVQQLLGMRTTLPFTKPSVEDIDTTTKNLLQKAQVIRLVSTYCWFSTLNANELRNKQVHTSSYLGTADFVRTTSFYFESSFSGISTFGDRRFLTGYGPIAPRSCYKNQHNIESFHSQAPIIYIASHVPGSLAQLHAVYTSPAWSLSASATHA</sequence>
<proteinExistence type="predicted"/>
<keyword evidence="3" id="KW-1185">Reference proteome</keyword>
<organism evidence="2 3">
    <name type="scientific">Marasmiellus scandens</name>
    <dbReference type="NCBI Taxonomy" id="2682957"/>
    <lineage>
        <taxon>Eukaryota</taxon>
        <taxon>Fungi</taxon>
        <taxon>Dikarya</taxon>
        <taxon>Basidiomycota</taxon>
        <taxon>Agaricomycotina</taxon>
        <taxon>Agaricomycetes</taxon>
        <taxon>Agaricomycetidae</taxon>
        <taxon>Agaricales</taxon>
        <taxon>Marasmiineae</taxon>
        <taxon>Omphalotaceae</taxon>
        <taxon>Marasmiellus</taxon>
    </lineage>
</organism>
<accession>A0ABR1J6U2</accession>
<reference evidence="2 3" key="1">
    <citation type="submission" date="2024-01" db="EMBL/GenBank/DDBJ databases">
        <title>A draft genome for the cacao thread blight pathogen Marasmiellus scandens.</title>
        <authorList>
            <person name="Baruah I.K."/>
            <person name="Leung J."/>
            <person name="Bukari Y."/>
            <person name="Amoako-Attah I."/>
            <person name="Meinhardt L.W."/>
            <person name="Bailey B.A."/>
            <person name="Cohen S.P."/>
        </authorList>
    </citation>
    <scope>NUCLEOTIDE SEQUENCE [LARGE SCALE GENOMIC DNA]</scope>
    <source>
        <strain evidence="2 3">GH-19</strain>
    </source>
</reference>
<protein>
    <submittedName>
        <fullName evidence="2">Uncharacterized protein</fullName>
    </submittedName>
</protein>
<evidence type="ECO:0000313" key="3">
    <source>
        <dbReference type="Proteomes" id="UP001498398"/>
    </source>
</evidence>
<evidence type="ECO:0000313" key="2">
    <source>
        <dbReference type="EMBL" id="KAK7448126.1"/>
    </source>
</evidence>
<comment type="caution">
    <text evidence="2">The sequence shown here is derived from an EMBL/GenBank/DDBJ whole genome shotgun (WGS) entry which is preliminary data.</text>
</comment>
<dbReference type="Proteomes" id="UP001498398">
    <property type="component" value="Unassembled WGS sequence"/>
</dbReference>
<evidence type="ECO:0000256" key="1">
    <source>
        <dbReference type="SAM" id="MobiDB-lite"/>
    </source>
</evidence>
<dbReference type="EMBL" id="JBANRG010000039">
    <property type="protein sequence ID" value="KAK7448126.1"/>
    <property type="molecule type" value="Genomic_DNA"/>
</dbReference>
<name>A0ABR1J6U2_9AGAR</name>
<gene>
    <name evidence="2" type="ORF">VKT23_013885</name>
</gene>